<feature type="transmembrane region" description="Helical" evidence="7">
    <location>
        <begin position="373"/>
        <end position="393"/>
    </location>
</feature>
<dbReference type="STRING" id="356882.A0A423WRI3"/>
<keyword evidence="4 7" id="KW-1133">Transmembrane helix</keyword>
<comment type="caution">
    <text evidence="9">The sequence shown here is derived from an EMBL/GenBank/DDBJ whole genome shotgun (WGS) entry which is preliminary data.</text>
</comment>
<feature type="transmembrane region" description="Helical" evidence="7">
    <location>
        <begin position="112"/>
        <end position="131"/>
    </location>
</feature>
<evidence type="ECO:0000313" key="9">
    <source>
        <dbReference type="EMBL" id="ROW06049.1"/>
    </source>
</evidence>
<dbReference type="EMBL" id="LKEA01000011">
    <property type="protein sequence ID" value="ROW06049.1"/>
    <property type="molecule type" value="Genomic_DNA"/>
</dbReference>
<accession>A0A423WRI3</accession>
<feature type="transmembrane region" description="Helical" evidence="7">
    <location>
        <begin position="442"/>
        <end position="459"/>
    </location>
</feature>
<keyword evidence="10" id="KW-1185">Reference proteome</keyword>
<dbReference type="OrthoDB" id="3639251at2759"/>
<evidence type="ECO:0000313" key="10">
    <source>
        <dbReference type="Proteomes" id="UP000283895"/>
    </source>
</evidence>
<reference evidence="9 10" key="1">
    <citation type="submission" date="2015-09" db="EMBL/GenBank/DDBJ databases">
        <title>Host preference determinants of Valsa canker pathogens revealed by comparative genomics.</title>
        <authorList>
            <person name="Yin Z."/>
            <person name="Huang L."/>
        </authorList>
    </citation>
    <scope>NUCLEOTIDE SEQUENCE [LARGE SCALE GENOMIC DNA]</scope>
    <source>
        <strain evidence="9 10">03-1</strain>
    </source>
</reference>
<dbReference type="Pfam" id="PF07690">
    <property type="entry name" value="MFS_1"/>
    <property type="match status" value="1"/>
</dbReference>
<organism evidence="9 10">
    <name type="scientific">Cytospora schulzeri</name>
    <dbReference type="NCBI Taxonomy" id="448051"/>
    <lineage>
        <taxon>Eukaryota</taxon>
        <taxon>Fungi</taxon>
        <taxon>Dikarya</taxon>
        <taxon>Ascomycota</taxon>
        <taxon>Pezizomycotina</taxon>
        <taxon>Sordariomycetes</taxon>
        <taxon>Sordariomycetidae</taxon>
        <taxon>Diaporthales</taxon>
        <taxon>Cytosporaceae</taxon>
        <taxon>Cytospora</taxon>
    </lineage>
</organism>
<evidence type="ECO:0000256" key="1">
    <source>
        <dbReference type="ARBA" id="ARBA00004141"/>
    </source>
</evidence>
<dbReference type="PROSITE" id="PS50850">
    <property type="entry name" value="MFS"/>
    <property type="match status" value="1"/>
</dbReference>
<dbReference type="InterPro" id="IPR020846">
    <property type="entry name" value="MFS_dom"/>
</dbReference>
<sequence>MISLAYYIRNIFASSYGKNKPKFFFWHAEGVPTSEKKLLFKIDCAILTYGCLAYFAKWLDQSNLSNAYVSGMKEDLNMVGTDYNLATTCFSVGQIIGPIPANLLLTWVPPRILLPGLELIWALLTIGTYAVKNVNQLYPLRFFIGFLEGSTFVGMQYVLGSWYKRTELGKRTAIFSCAAYVGSMIGGFLQSAVLAGLDGVNGLEAWRWVFIIDGCITIFVAVFGFVFFPDTPYNTKAFYLNEEEKARCIERLAEDGREETSNFTWDLFQRTLRSWQLYVLTLLWMLWSTTVGKVSNTVMQLWLKGDTQHHWSIYQVNNLPTAINGWNIVLMLLLTGYVDATGYRMRAVVFNLCILLFGTICLVIWEIPMGLRIVSYMFAGTDGPLAPIFYAWANIITAGDSQVRAMVLAIMNSCGAAMTTIIGQFCYPVTDAPTFSKGFKTSLAFVCVMSVWVFVVRFFEMREIAKRDAEVVVMEAADEDSLGDGIQTTPYDVKAETKA</sequence>
<evidence type="ECO:0000256" key="7">
    <source>
        <dbReference type="SAM" id="Phobius"/>
    </source>
</evidence>
<proteinExistence type="inferred from homology"/>
<dbReference type="FunFam" id="1.20.1250.20:FF:000065">
    <property type="entry name" value="Putative MFS pantothenate transporter"/>
    <property type="match status" value="1"/>
</dbReference>
<feature type="transmembrane region" description="Helical" evidence="7">
    <location>
        <begin position="405"/>
        <end position="430"/>
    </location>
</feature>
<dbReference type="AlphaFoldDB" id="A0A423WRI3"/>
<feature type="transmembrane region" description="Helical" evidence="7">
    <location>
        <begin position="323"/>
        <end position="340"/>
    </location>
</feature>
<evidence type="ECO:0000256" key="4">
    <source>
        <dbReference type="ARBA" id="ARBA00022989"/>
    </source>
</evidence>
<evidence type="ECO:0000259" key="8">
    <source>
        <dbReference type="PROSITE" id="PS50850"/>
    </source>
</evidence>
<protein>
    <recommendedName>
        <fullName evidence="8">Major facilitator superfamily (MFS) profile domain-containing protein</fullName>
    </recommendedName>
</protein>
<feature type="domain" description="Major facilitator superfamily (MFS) profile" evidence="8">
    <location>
        <begin position="46"/>
        <end position="465"/>
    </location>
</feature>
<dbReference type="PANTHER" id="PTHR43791">
    <property type="entry name" value="PERMEASE-RELATED"/>
    <property type="match status" value="1"/>
</dbReference>
<feature type="transmembrane region" description="Helical" evidence="7">
    <location>
        <begin position="205"/>
        <end position="228"/>
    </location>
</feature>
<comment type="subcellular location">
    <subcellularLocation>
        <location evidence="1">Membrane</location>
        <topology evidence="1">Multi-pass membrane protein</topology>
    </subcellularLocation>
</comment>
<keyword evidence="3 7" id="KW-0812">Transmembrane</keyword>
<dbReference type="PANTHER" id="PTHR43791:SF39">
    <property type="entry name" value="TRANSPORTER LIZ1_SEO1, PUTATIVE (AFU_ORTHOLOGUE AFUA_3G00980)-RELATED"/>
    <property type="match status" value="1"/>
</dbReference>
<name>A0A423WRI3_9PEZI</name>
<evidence type="ECO:0000256" key="2">
    <source>
        <dbReference type="ARBA" id="ARBA00022448"/>
    </source>
</evidence>
<gene>
    <name evidence="9" type="ORF">VMCG_04488</name>
</gene>
<keyword evidence="5 7" id="KW-0472">Membrane</keyword>
<dbReference type="InterPro" id="IPR011701">
    <property type="entry name" value="MFS"/>
</dbReference>
<evidence type="ECO:0000256" key="6">
    <source>
        <dbReference type="ARBA" id="ARBA00037968"/>
    </source>
</evidence>
<dbReference type="SUPFAM" id="SSF103473">
    <property type="entry name" value="MFS general substrate transporter"/>
    <property type="match status" value="1"/>
</dbReference>
<dbReference type="InterPro" id="IPR036259">
    <property type="entry name" value="MFS_trans_sf"/>
</dbReference>
<dbReference type="Proteomes" id="UP000283895">
    <property type="component" value="Unassembled WGS sequence"/>
</dbReference>
<dbReference type="Gene3D" id="1.20.1250.20">
    <property type="entry name" value="MFS general substrate transporter like domains"/>
    <property type="match status" value="1"/>
</dbReference>
<dbReference type="GO" id="GO:0016020">
    <property type="term" value="C:membrane"/>
    <property type="evidence" value="ECO:0007669"/>
    <property type="project" value="UniProtKB-SubCell"/>
</dbReference>
<feature type="transmembrane region" description="Helical" evidence="7">
    <location>
        <begin position="172"/>
        <end position="193"/>
    </location>
</feature>
<evidence type="ECO:0000256" key="3">
    <source>
        <dbReference type="ARBA" id="ARBA00022692"/>
    </source>
</evidence>
<keyword evidence="2" id="KW-0813">Transport</keyword>
<feature type="transmembrane region" description="Helical" evidence="7">
    <location>
        <begin position="347"/>
        <end position="367"/>
    </location>
</feature>
<dbReference type="GO" id="GO:0022857">
    <property type="term" value="F:transmembrane transporter activity"/>
    <property type="evidence" value="ECO:0007669"/>
    <property type="project" value="InterPro"/>
</dbReference>
<evidence type="ECO:0000256" key="5">
    <source>
        <dbReference type="ARBA" id="ARBA00023136"/>
    </source>
</evidence>
<feature type="transmembrane region" description="Helical" evidence="7">
    <location>
        <begin position="137"/>
        <end position="160"/>
    </location>
</feature>
<comment type="similarity">
    <text evidence="6">Belongs to the major facilitator superfamily. Allantoate permease family.</text>
</comment>
<feature type="transmembrane region" description="Helical" evidence="7">
    <location>
        <begin position="277"/>
        <end position="303"/>
    </location>
</feature>